<comment type="caution">
    <text evidence="4">The sequence shown here is derived from an EMBL/GenBank/DDBJ whole genome shotgun (WGS) entry which is preliminary data.</text>
</comment>
<keyword evidence="5" id="KW-1185">Reference proteome</keyword>
<name>A0A6L8VJI2_9RHOB</name>
<dbReference type="NCBIfam" id="TIGR00254">
    <property type="entry name" value="GGDEF"/>
    <property type="match status" value="1"/>
</dbReference>
<dbReference type="InterPro" id="IPR043128">
    <property type="entry name" value="Rev_trsase/Diguanyl_cyclase"/>
</dbReference>
<dbReference type="InterPro" id="IPR003018">
    <property type="entry name" value="GAF"/>
</dbReference>
<dbReference type="InterPro" id="IPR029787">
    <property type="entry name" value="Nucleotide_cyclase"/>
</dbReference>
<evidence type="ECO:0000256" key="1">
    <source>
        <dbReference type="ARBA" id="ARBA00012528"/>
    </source>
</evidence>
<dbReference type="SUPFAM" id="SSF55073">
    <property type="entry name" value="Nucleotide cyclase"/>
    <property type="match status" value="1"/>
</dbReference>
<dbReference type="InterPro" id="IPR050469">
    <property type="entry name" value="Diguanylate_Cyclase"/>
</dbReference>
<dbReference type="SMART" id="SM00267">
    <property type="entry name" value="GGDEF"/>
    <property type="match status" value="1"/>
</dbReference>
<dbReference type="EC" id="2.7.7.65" evidence="1"/>
<accession>A0A6L8VJI2</accession>
<evidence type="ECO:0000313" key="5">
    <source>
        <dbReference type="Proteomes" id="UP000477083"/>
    </source>
</evidence>
<protein>
    <recommendedName>
        <fullName evidence="1">diguanylate cyclase</fullName>
        <ecNumber evidence="1">2.7.7.65</ecNumber>
    </recommendedName>
</protein>
<dbReference type="PANTHER" id="PTHR45138">
    <property type="entry name" value="REGULATORY COMPONENTS OF SENSORY TRANSDUCTION SYSTEM"/>
    <property type="match status" value="1"/>
</dbReference>
<dbReference type="CDD" id="cd01949">
    <property type="entry name" value="GGDEF"/>
    <property type="match status" value="1"/>
</dbReference>
<dbReference type="Pfam" id="PF00990">
    <property type="entry name" value="GGDEF"/>
    <property type="match status" value="1"/>
</dbReference>
<evidence type="ECO:0000259" key="3">
    <source>
        <dbReference type="PROSITE" id="PS50887"/>
    </source>
</evidence>
<feature type="domain" description="GGDEF" evidence="3">
    <location>
        <begin position="194"/>
        <end position="327"/>
    </location>
</feature>
<evidence type="ECO:0000313" key="4">
    <source>
        <dbReference type="EMBL" id="MZQ90528.1"/>
    </source>
</evidence>
<dbReference type="RefSeq" id="WP_161347908.1">
    <property type="nucleotide sequence ID" value="NZ_BMGW01000010.1"/>
</dbReference>
<dbReference type="Pfam" id="PF01590">
    <property type="entry name" value="GAF"/>
    <property type="match status" value="1"/>
</dbReference>
<dbReference type="AlphaFoldDB" id="A0A6L8VJI2"/>
<dbReference type="Proteomes" id="UP000477083">
    <property type="component" value="Unassembled WGS sequence"/>
</dbReference>
<gene>
    <name evidence="4" type="ORF">GS660_15640</name>
</gene>
<dbReference type="OrthoDB" id="9795133at2"/>
<dbReference type="GO" id="GO:0052621">
    <property type="term" value="F:diguanylate cyclase activity"/>
    <property type="evidence" value="ECO:0007669"/>
    <property type="project" value="UniProtKB-EC"/>
</dbReference>
<dbReference type="FunFam" id="3.30.70.270:FF:000001">
    <property type="entry name" value="Diguanylate cyclase domain protein"/>
    <property type="match status" value="1"/>
</dbReference>
<dbReference type="Gene3D" id="3.30.70.270">
    <property type="match status" value="1"/>
</dbReference>
<dbReference type="GO" id="GO:0043709">
    <property type="term" value="P:cell adhesion involved in single-species biofilm formation"/>
    <property type="evidence" value="ECO:0007669"/>
    <property type="project" value="TreeGrafter"/>
</dbReference>
<organism evidence="4 5">
    <name type="scientific">Frigidibacter albus</name>
    <dbReference type="NCBI Taxonomy" id="1465486"/>
    <lineage>
        <taxon>Bacteria</taxon>
        <taxon>Pseudomonadati</taxon>
        <taxon>Pseudomonadota</taxon>
        <taxon>Alphaproteobacteria</taxon>
        <taxon>Rhodobacterales</taxon>
        <taxon>Paracoccaceae</taxon>
        <taxon>Frigidibacter</taxon>
    </lineage>
</organism>
<dbReference type="GO" id="GO:0005886">
    <property type="term" value="C:plasma membrane"/>
    <property type="evidence" value="ECO:0007669"/>
    <property type="project" value="TreeGrafter"/>
</dbReference>
<dbReference type="SMART" id="SM00065">
    <property type="entry name" value="GAF"/>
    <property type="match status" value="1"/>
</dbReference>
<dbReference type="GO" id="GO:1902201">
    <property type="term" value="P:negative regulation of bacterial-type flagellum-dependent cell motility"/>
    <property type="evidence" value="ECO:0007669"/>
    <property type="project" value="TreeGrafter"/>
</dbReference>
<dbReference type="InterPro" id="IPR029016">
    <property type="entry name" value="GAF-like_dom_sf"/>
</dbReference>
<comment type="catalytic activity">
    <reaction evidence="2">
        <text>2 GTP = 3',3'-c-di-GMP + 2 diphosphate</text>
        <dbReference type="Rhea" id="RHEA:24898"/>
        <dbReference type="ChEBI" id="CHEBI:33019"/>
        <dbReference type="ChEBI" id="CHEBI:37565"/>
        <dbReference type="ChEBI" id="CHEBI:58805"/>
        <dbReference type="EC" id="2.7.7.65"/>
    </reaction>
</comment>
<dbReference type="PANTHER" id="PTHR45138:SF9">
    <property type="entry name" value="DIGUANYLATE CYCLASE DGCM-RELATED"/>
    <property type="match status" value="1"/>
</dbReference>
<sequence>MRNSDKSHDELGRIAALRRYAILDTAPEEPFDKLTQLVRDVLGVPIAAVSLIDTERQWFKSITGVSVCETSREISFCSHAIQRHEPMMIPDATLDARFASNPLVAGEPLIRSYLGIPLTTPDGYNLGALCAIDTQPRHFDASQIAVMQSFANLVLNELELRQIAMSDGLTGAMTRRGWVEAAEREIARAKRHGTEASIIVLDVDHFKLVNDVYGHPAGDAVLRVIAQRCRDALRDSDLLGRIGGEEFAVLLPETDARGAAELAERLRATIAAAPVDAGGIPLRVTASFGICALGDRIRTVEAWLAAADGLLYEAKAGGRNCCRSAVPGQ</sequence>
<evidence type="ECO:0000256" key="2">
    <source>
        <dbReference type="ARBA" id="ARBA00034247"/>
    </source>
</evidence>
<reference evidence="4 5" key="1">
    <citation type="submission" date="2020-01" db="EMBL/GenBank/DDBJ databases">
        <title>Frigidibacter albus SP32T (=CGMCC 1.13995T).</title>
        <authorList>
            <person name="Liao X."/>
        </authorList>
    </citation>
    <scope>NUCLEOTIDE SEQUENCE [LARGE SCALE GENOMIC DNA]</scope>
    <source>
        <strain evidence="4 5">SP32</strain>
    </source>
</reference>
<dbReference type="Gene3D" id="3.30.450.40">
    <property type="match status" value="1"/>
</dbReference>
<dbReference type="PROSITE" id="PS50887">
    <property type="entry name" value="GGDEF"/>
    <property type="match status" value="1"/>
</dbReference>
<dbReference type="InterPro" id="IPR000160">
    <property type="entry name" value="GGDEF_dom"/>
</dbReference>
<dbReference type="SUPFAM" id="SSF55781">
    <property type="entry name" value="GAF domain-like"/>
    <property type="match status" value="1"/>
</dbReference>
<dbReference type="EMBL" id="WWNR01000010">
    <property type="protein sequence ID" value="MZQ90528.1"/>
    <property type="molecule type" value="Genomic_DNA"/>
</dbReference>
<proteinExistence type="predicted"/>